<dbReference type="PIRSF" id="PIRSF037257">
    <property type="entry name" value="DUF1021"/>
    <property type="match status" value="1"/>
</dbReference>
<protein>
    <submittedName>
        <fullName evidence="1">Veg protein</fullName>
    </submittedName>
</protein>
<evidence type="ECO:0000313" key="1">
    <source>
        <dbReference type="EMBL" id="PAB59969.1"/>
    </source>
</evidence>
<evidence type="ECO:0000313" key="2">
    <source>
        <dbReference type="Proteomes" id="UP000216024"/>
    </source>
</evidence>
<dbReference type="InterPro" id="IPR009366">
    <property type="entry name" value="Protein_Veg"/>
</dbReference>
<dbReference type="PANTHER" id="PTHR40026">
    <property type="entry name" value="PROTEIN VEG"/>
    <property type="match status" value="1"/>
</dbReference>
<dbReference type="RefSeq" id="WP_095132916.1">
    <property type="nucleotide sequence ID" value="NZ_NIBG01000005.1"/>
</dbReference>
<reference evidence="1 2" key="1">
    <citation type="submission" date="2017-06" db="EMBL/GenBank/DDBJ databases">
        <title>Draft genome sequence of anaerobic fermentative bacterium Anaeromicrobium sediminis DY2726D isolated from West Pacific Ocean sediments.</title>
        <authorList>
            <person name="Zeng X."/>
        </authorList>
    </citation>
    <scope>NUCLEOTIDE SEQUENCE [LARGE SCALE GENOMIC DNA]</scope>
    <source>
        <strain evidence="1 2">DY2726D</strain>
    </source>
</reference>
<dbReference type="AlphaFoldDB" id="A0A267MK68"/>
<name>A0A267MK68_9FIRM</name>
<dbReference type="GO" id="GO:0006355">
    <property type="term" value="P:regulation of DNA-templated transcription"/>
    <property type="evidence" value="ECO:0007669"/>
    <property type="project" value="InterPro"/>
</dbReference>
<dbReference type="PANTHER" id="PTHR40026:SF1">
    <property type="entry name" value="PROTEIN VEG"/>
    <property type="match status" value="1"/>
</dbReference>
<dbReference type="Gene3D" id="2.30.30.100">
    <property type="match status" value="1"/>
</dbReference>
<organism evidence="1 2">
    <name type="scientific">Anaeromicrobium sediminis</name>
    <dbReference type="NCBI Taxonomy" id="1478221"/>
    <lineage>
        <taxon>Bacteria</taxon>
        <taxon>Bacillati</taxon>
        <taxon>Bacillota</taxon>
        <taxon>Clostridia</taxon>
        <taxon>Peptostreptococcales</taxon>
        <taxon>Thermotaleaceae</taxon>
        <taxon>Anaeromicrobium</taxon>
    </lineage>
</organism>
<gene>
    <name evidence="1" type="ORF">CCE28_08430</name>
</gene>
<dbReference type="EMBL" id="NIBG01000005">
    <property type="protein sequence ID" value="PAB59969.1"/>
    <property type="molecule type" value="Genomic_DNA"/>
</dbReference>
<proteinExistence type="predicted"/>
<dbReference type="OrthoDB" id="5469at2"/>
<dbReference type="Proteomes" id="UP000216024">
    <property type="component" value="Unassembled WGS sequence"/>
</dbReference>
<dbReference type="Pfam" id="PF06257">
    <property type="entry name" value="VEG"/>
    <property type="match status" value="1"/>
</dbReference>
<sequence>MATKRTLTEIKKNVEFLVGEKVKLRANKGRKKVSVKEGIIEKAYPNIFVVCIDGGYNTVRRVSYSYSDILTETVEIIRSSNDSDMQVS</sequence>
<keyword evidence="2" id="KW-1185">Reference proteome</keyword>
<comment type="caution">
    <text evidence="1">The sequence shown here is derived from an EMBL/GenBank/DDBJ whole genome shotgun (WGS) entry which is preliminary data.</text>
</comment>
<accession>A0A267MK68</accession>